<sequence length="183" mass="18826">PTERAAIEHVNNVRRLLPAGFADPRRKGTAAPRATSTDPAFSLSAGNLTGLEVPLTSAETSRPPVAPTTSIAERLSRSPRQVKGPLQLGVPAARAPCPETWSSKDGMAPSPGGCATSGASLRSVSLAFSHFSAVSIQLDGVSSFSVPGSKIISLGNNAFNKAVRKTTTNVVSPALKKAVQASQ</sequence>
<dbReference type="EMBL" id="GBIH01001109">
    <property type="protein sequence ID" value="JAC93601.1"/>
    <property type="molecule type" value="mRNA"/>
</dbReference>
<reference evidence="2" key="1">
    <citation type="journal article" date="2015" name="PLoS Negl. Trop. Dis.">
        <title>Deep Sequencing Analysis of the Ixodes ricinus Haemocytome.</title>
        <authorList>
            <person name="Kotsyfakis M."/>
            <person name="Kopacek P."/>
            <person name="Franta Z."/>
            <person name="Pedra J.H."/>
            <person name="Ribeiro J.M."/>
        </authorList>
    </citation>
    <scope>NUCLEOTIDE SEQUENCE</scope>
</reference>
<evidence type="ECO:0000256" key="1">
    <source>
        <dbReference type="SAM" id="MobiDB-lite"/>
    </source>
</evidence>
<evidence type="ECO:0000313" key="2">
    <source>
        <dbReference type="EMBL" id="JAC93601.1"/>
    </source>
</evidence>
<feature type="non-terminal residue" evidence="2">
    <location>
        <position position="1"/>
    </location>
</feature>
<feature type="region of interest" description="Disordered" evidence="1">
    <location>
        <begin position="18"/>
        <end position="45"/>
    </location>
</feature>
<organism evidence="2">
    <name type="scientific">Ixodes ricinus</name>
    <name type="common">Common tick</name>
    <name type="synonym">Acarus ricinus</name>
    <dbReference type="NCBI Taxonomy" id="34613"/>
    <lineage>
        <taxon>Eukaryota</taxon>
        <taxon>Metazoa</taxon>
        <taxon>Ecdysozoa</taxon>
        <taxon>Arthropoda</taxon>
        <taxon>Chelicerata</taxon>
        <taxon>Arachnida</taxon>
        <taxon>Acari</taxon>
        <taxon>Parasitiformes</taxon>
        <taxon>Ixodida</taxon>
        <taxon>Ixodoidea</taxon>
        <taxon>Ixodidae</taxon>
        <taxon>Ixodinae</taxon>
        <taxon>Ixodes</taxon>
    </lineage>
</organism>
<protein>
    <submittedName>
        <fullName evidence="2">Uncharacterized protein</fullName>
    </submittedName>
</protein>
<feature type="compositionally biased region" description="Polar residues" evidence="1">
    <location>
        <begin position="34"/>
        <end position="45"/>
    </location>
</feature>
<name>A0A090X9W6_IXORI</name>
<accession>A0A090X9W6</accession>
<proteinExistence type="evidence at transcript level"/>
<dbReference type="AlphaFoldDB" id="A0A090X9W6"/>